<sequence>MAEFAHFKIDYLIHGRFKTFYICAKTMDDLKSWHWAAIDAGFSSIPKYRIDKTPALTKEQAESLGISDVQWTIA</sequence>
<comment type="caution">
    <text evidence="1">The sequence shown here is derived from an EMBL/GenBank/DDBJ whole genome shotgun (WGS) entry which is preliminary data.</text>
</comment>
<dbReference type="AlphaFoldDB" id="A0AB35JGR9"/>
<dbReference type="Pfam" id="PF20192">
    <property type="entry name" value="DUF6555"/>
    <property type="match status" value="1"/>
</dbReference>
<organism evidence="1 2">
    <name type="scientific">Pseudomonas syringae pv. syringae</name>
    <dbReference type="NCBI Taxonomy" id="321"/>
    <lineage>
        <taxon>Bacteria</taxon>
        <taxon>Pseudomonadati</taxon>
        <taxon>Pseudomonadota</taxon>
        <taxon>Gammaproteobacteria</taxon>
        <taxon>Pseudomonadales</taxon>
        <taxon>Pseudomonadaceae</taxon>
        <taxon>Pseudomonas</taxon>
        <taxon>Pseudomonas syringae</taxon>
    </lineage>
</organism>
<evidence type="ECO:0000313" key="1">
    <source>
        <dbReference type="EMBL" id="MDC3735243.1"/>
    </source>
</evidence>
<name>A0AB35JGR9_PSESY</name>
<dbReference type="EMBL" id="JAGSOW010000002">
    <property type="protein sequence ID" value="MDC3735243.1"/>
    <property type="molecule type" value="Genomic_DNA"/>
</dbReference>
<dbReference type="InterPro" id="IPR046685">
    <property type="entry name" value="DUF6555"/>
</dbReference>
<dbReference type="Proteomes" id="UP001220207">
    <property type="component" value="Unassembled WGS sequence"/>
</dbReference>
<protein>
    <submittedName>
        <fullName evidence="1">Uncharacterized protein</fullName>
    </submittedName>
</protein>
<gene>
    <name evidence="1" type="ORF">KDL27_05505</name>
</gene>
<evidence type="ECO:0000313" key="2">
    <source>
        <dbReference type="Proteomes" id="UP001220207"/>
    </source>
</evidence>
<proteinExistence type="predicted"/>
<dbReference type="RefSeq" id="WP_137202100.1">
    <property type="nucleotide sequence ID" value="NZ_JAGSOW010000002.1"/>
</dbReference>
<reference evidence="1" key="1">
    <citation type="submission" date="2021-04" db="EMBL/GenBank/DDBJ databases">
        <title>Genome Sequence and Comparative Genome Analysis of Pseudomonas syringae pv. syringae strains EC33 and LMG5496 isolated from Citrus plants from Tunisia and Greece.</title>
        <authorList>
            <person name="Abdellatif E."/>
            <person name="Baeyen S."/>
        </authorList>
    </citation>
    <scope>NUCLEOTIDE SEQUENCE</scope>
    <source>
        <strain evidence="1">LMG 5496</strain>
    </source>
</reference>
<accession>A0AB35JGR9</accession>